<dbReference type="EMBL" id="QSOI01000006">
    <property type="protein sequence ID" value="RGI84565.1"/>
    <property type="molecule type" value="Genomic_DNA"/>
</dbReference>
<evidence type="ECO:0000313" key="25">
    <source>
        <dbReference type="Proteomes" id="UP000283325"/>
    </source>
</evidence>
<evidence type="ECO:0000313" key="35">
    <source>
        <dbReference type="Proteomes" id="UP000358366"/>
    </source>
</evidence>
<dbReference type="EMBL" id="QSVQ01000018">
    <property type="protein sequence ID" value="RGO48084.1"/>
    <property type="molecule type" value="Genomic_DNA"/>
</dbReference>
<evidence type="ECO:0000313" key="26">
    <source>
        <dbReference type="Proteomes" id="UP000283630"/>
    </source>
</evidence>
<reference evidence="1 36" key="3">
    <citation type="submission" date="2020-04" db="EMBL/GenBank/DDBJ databases">
        <authorList>
            <person name="Hitch T.C.A."/>
            <person name="Wylensek D."/>
            <person name="Clavel T."/>
        </authorList>
    </citation>
    <scope>NUCLEOTIDE SEQUENCE [LARGE SCALE GENOMIC DNA]</scope>
    <source>
        <strain evidence="1 36">BSM-383-APC-5F</strain>
    </source>
</reference>
<evidence type="ECO:0000313" key="11">
    <source>
        <dbReference type="EMBL" id="RGZ99762.1"/>
    </source>
</evidence>
<evidence type="ECO:0000313" key="7">
    <source>
        <dbReference type="EMBL" id="RGR58536.1"/>
    </source>
</evidence>
<dbReference type="Proteomes" id="UP000285642">
    <property type="component" value="Unassembled WGS sequence"/>
</dbReference>
<dbReference type="EMBL" id="QSAJ01000010">
    <property type="protein sequence ID" value="RGW54222.1"/>
    <property type="molecule type" value="Genomic_DNA"/>
</dbReference>
<dbReference type="Proteomes" id="UP000266376">
    <property type="component" value="Unassembled WGS sequence"/>
</dbReference>
<dbReference type="EMBL" id="QRNS01000038">
    <property type="protein sequence ID" value="RHK60103.1"/>
    <property type="molecule type" value="Genomic_DNA"/>
</dbReference>
<sequence>MGRYYRLSKKITDDMATAILNEINELENVQTARITEDNKYLFVDTKDQQYPEVMTRALNICSRLGGKCELSFAGFEGGFQP</sequence>
<evidence type="ECO:0000313" key="16">
    <source>
        <dbReference type="EMBL" id="RHL85761.1"/>
    </source>
</evidence>
<accession>A0A3E4F6F3</accession>
<dbReference type="EMBL" id="QRPD01000013">
    <property type="protein sequence ID" value="RHL85761.1"/>
    <property type="molecule type" value="Genomic_DNA"/>
</dbReference>
<evidence type="ECO:0000313" key="34">
    <source>
        <dbReference type="Proteomes" id="UP000285981"/>
    </source>
</evidence>
<evidence type="ECO:0000313" key="27">
    <source>
        <dbReference type="Proteomes" id="UP000283652"/>
    </source>
</evidence>
<dbReference type="Proteomes" id="UP000260664">
    <property type="component" value="Unassembled WGS sequence"/>
</dbReference>
<dbReference type="Proteomes" id="UP000285652">
    <property type="component" value="Unassembled WGS sequence"/>
</dbReference>
<reference evidence="18 35" key="2">
    <citation type="submission" date="2019-07" db="EMBL/GenBank/DDBJ databases">
        <authorList>
            <person name="Hibberd C M."/>
            <person name="Gehrig L. J."/>
            <person name="Chang H.-W."/>
            <person name="Venkatesh S."/>
        </authorList>
    </citation>
    <scope>NUCLEOTIDE SEQUENCE [LARGE SCALE GENOMIC DNA]</scope>
    <source>
        <strain evidence="18">Dorea_formicigenerans_SSTS_Bg7063</strain>
    </source>
</reference>
<evidence type="ECO:0000313" key="28">
    <source>
        <dbReference type="Proteomes" id="UP000284152"/>
    </source>
</evidence>
<evidence type="ECO:0000313" key="17">
    <source>
        <dbReference type="EMBL" id="RHN13026.1"/>
    </source>
</evidence>
<dbReference type="Proteomes" id="UP000261324">
    <property type="component" value="Unassembled WGS sequence"/>
</dbReference>
<dbReference type="EMBL" id="QSRA01000019">
    <property type="protein sequence ID" value="RGK80471.1"/>
    <property type="molecule type" value="Genomic_DNA"/>
</dbReference>
<dbReference type="EMBL" id="QRVU01000009">
    <property type="protein sequence ID" value="RGS72588.1"/>
    <property type="molecule type" value="Genomic_DNA"/>
</dbReference>
<evidence type="ECO:0000313" key="23">
    <source>
        <dbReference type="Proteomes" id="UP000261324"/>
    </source>
</evidence>
<evidence type="ECO:0000313" key="21">
    <source>
        <dbReference type="Proteomes" id="UP000261055"/>
    </source>
</evidence>
<evidence type="ECO:0000313" key="10">
    <source>
        <dbReference type="EMBL" id="RGW54222.1"/>
    </source>
</evidence>
<dbReference type="EMBL" id="CABHNI010000014">
    <property type="protein sequence ID" value="VUW98493.1"/>
    <property type="molecule type" value="Genomic_DNA"/>
</dbReference>
<evidence type="ECO:0000313" key="8">
    <source>
        <dbReference type="EMBL" id="RGS72588.1"/>
    </source>
</evidence>
<evidence type="ECO:0000313" key="29">
    <source>
        <dbReference type="Proteomes" id="UP000284742"/>
    </source>
</evidence>
<dbReference type="EMBL" id="QSVB01000010">
    <property type="protein sequence ID" value="RGN90375.1"/>
    <property type="molecule type" value="Genomic_DNA"/>
</dbReference>
<dbReference type="Proteomes" id="UP000285981">
    <property type="component" value="Unassembled WGS sequence"/>
</dbReference>
<evidence type="ECO:0000313" key="15">
    <source>
        <dbReference type="EMBL" id="RHK60103.1"/>
    </source>
</evidence>
<dbReference type="Proteomes" id="UP000358366">
    <property type="component" value="Unassembled WGS sequence"/>
</dbReference>
<dbReference type="EMBL" id="QRWH01000017">
    <property type="protein sequence ID" value="RGT07112.1"/>
    <property type="molecule type" value="Genomic_DNA"/>
</dbReference>
<dbReference type="GeneID" id="92863511"/>
<evidence type="ECO:0000313" key="13">
    <source>
        <dbReference type="EMBL" id="RHB39538.1"/>
    </source>
</evidence>
<evidence type="ECO:0000313" key="18">
    <source>
        <dbReference type="EMBL" id="VUW98493.1"/>
    </source>
</evidence>
<dbReference type="Proteomes" id="UP000260841">
    <property type="component" value="Unassembled WGS sequence"/>
</dbReference>
<evidence type="ECO:0000313" key="4">
    <source>
        <dbReference type="EMBL" id="RGK80471.1"/>
    </source>
</evidence>
<dbReference type="Proteomes" id="UP000580130">
    <property type="component" value="Unassembled WGS sequence"/>
</dbReference>
<dbReference type="Proteomes" id="UP000261055">
    <property type="component" value="Unassembled WGS sequence"/>
</dbReference>
<dbReference type="Proteomes" id="UP000284742">
    <property type="component" value="Unassembled WGS sequence"/>
</dbReference>
<evidence type="ECO:0000313" key="24">
    <source>
        <dbReference type="Proteomes" id="UP000266376"/>
    </source>
</evidence>
<dbReference type="Proteomes" id="UP000283630">
    <property type="component" value="Unassembled WGS sequence"/>
</dbReference>
<evidence type="ECO:0000313" key="14">
    <source>
        <dbReference type="EMBL" id="RHC02466.1"/>
    </source>
</evidence>
<evidence type="ECO:0000313" key="19">
    <source>
        <dbReference type="Proteomes" id="UP000260664"/>
    </source>
</evidence>
<evidence type="ECO:0000313" key="33">
    <source>
        <dbReference type="Proteomes" id="UP000285652"/>
    </source>
</evidence>
<dbReference type="Proteomes" id="UP000261208">
    <property type="component" value="Unassembled WGS sequence"/>
</dbReference>
<dbReference type="EMBL" id="QRUK01000015">
    <property type="protein sequence ID" value="RGR58536.1"/>
    <property type="molecule type" value="Genomic_DNA"/>
</dbReference>
<dbReference type="EMBL" id="QSGQ01000005">
    <property type="protein sequence ID" value="RHB39538.1"/>
    <property type="molecule type" value="Genomic_DNA"/>
</dbReference>
<dbReference type="Proteomes" id="UP000283325">
    <property type="component" value="Unassembled WGS sequence"/>
</dbReference>
<evidence type="ECO:0000313" key="6">
    <source>
        <dbReference type="EMBL" id="RGO48084.1"/>
    </source>
</evidence>
<dbReference type="EMBL" id="QRQQ01000020">
    <property type="protein sequence ID" value="RHN13026.1"/>
    <property type="molecule type" value="Genomic_DNA"/>
</dbReference>
<dbReference type="EMBL" id="QSEW01000007">
    <property type="protein sequence ID" value="RGZ99762.1"/>
    <property type="molecule type" value="Genomic_DNA"/>
</dbReference>
<name>A0A3E4F6F3_9FIRM</name>
<evidence type="ECO:0000313" key="36">
    <source>
        <dbReference type="Proteomes" id="UP000580130"/>
    </source>
</evidence>
<organism evidence="2 19">
    <name type="scientific">Dorea formicigenerans</name>
    <dbReference type="NCBI Taxonomy" id="39486"/>
    <lineage>
        <taxon>Bacteria</taxon>
        <taxon>Bacillati</taxon>
        <taxon>Bacillota</taxon>
        <taxon>Clostridia</taxon>
        <taxon>Lachnospirales</taxon>
        <taxon>Lachnospiraceae</taxon>
        <taxon>Dorea</taxon>
    </lineage>
</organism>
<evidence type="ECO:0000313" key="30">
    <source>
        <dbReference type="Proteomes" id="UP000284883"/>
    </source>
</evidence>
<evidence type="ECO:0000313" key="1">
    <source>
        <dbReference type="EMBL" id="NME58128.1"/>
    </source>
</evidence>
<proteinExistence type="predicted"/>
<dbReference type="Proteomes" id="UP000284152">
    <property type="component" value="Unassembled WGS sequence"/>
</dbReference>
<evidence type="ECO:0000313" key="5">
    <source>
        <dbReference type="EMBL" id="RGN90375.1"/>
    </source>
</evidence>
<dbReference type="EMBL" id="QSQQ01000029">
    <property type="protein sequence ID" value="RGK43675.1"/>
    <property type="molecule type" value="Genomic_DNA"/>
</dbReference>
<dbReference type="EMBL" id="QSHK01000020">
    <property type="protein sequence ID" value="RHC02466.1"/>
    <property type="molecule type" value="Genomic_DNA"/>
</dbReference>
<dbReference type="AlphaFoldDB" id="A0A3E4F6F3"/>
<reference evidence="19 20" key="1">
    <citation type="submission" date="2018-08" db="EMBL/GenBank/DDBJ databases">
        <title>A genome reference for cultivated species of the human gut microbiota.</title>
        <authorList>
            <person name="Zou Y."/>
            <person name="Xue W."/>
            <person name="Luo G."/>
        </authorList>
    </citation>
    <scope>NUCLEOTIDE SEQUENCE [LARGE SCALE GENOMIC DNA]</scope>
    <source>
        <strain evidence="10 24">AF12-11</strain>
        <strain evidence="9 26">AF19-4AC</strain>
        <strain evidence="8 34">AF21-25</strain>
        <strain evidence="7 27">AF25-11</strain>
        <strain evidence="17 33">AF31-13BH</strain>
        <strain evidence="16 25">AF36-1BH</strain>
        <strain evidence="15 28">AF42-21</strain>
        <strain evidence="14 29">AM37-5</strain>
        <strain evidence="13 30">AM40-15AC</strain>
        <strain evidence="12 32">AM42-8</strain>
        <strain evidence="11 31">AM46-16</strain>
        <strain evidence="6 21">OM02-12</strain>
        <strain evidence="5 20">OM03-2</strain>
        <strain evidence="4 23">TF09-3</strain>
        <strain evidence="3 22">TF11-11</strain>
        <strain evidence="2 19">TM09-19AC</strain>
    </source>
</reference>
<dbReference type="Proteomes" id="UP000284883">
    <property type="component" value="Unassembled WGS sequence"/>
</dbReference>
<evidence type="ECO:0000313" key="20">
    <source>
        <dbReference type="Proteomes" id="UP000260841"/>
    </source>
</evidence>
<dbReference type="EMBL" id="QSFS01000013">
    <property type="protein sequence ID" value="RHA67777.1"/>
    <property type="molecule type" value="Genomic_DNA"/>
</dbReference>
<dbReference type="EMBL" id="JABAFX010000037">
    <property type="protein sequence ID" value="NME58128.1"/>
    <property type="molecule type" value="Genomic_DNA"/>
</dbReference>
<evidence type="ECO:0000313" key="9">
    <source>
        <dbReference type="EMBL" id="RGT07112.1"/>
    </source>
</evidence>
<evidence type="ECO:0000313" key="32">
    <source>
        <dbReference type="Proteomes" id="UP000285642"/>
    </source>
</evidence>
<protein>
    <submittedName>
        <fullName evidence="2">Uncharacterized protein</fullName>
    </submittedName>
</protein>
<dbReference type="RefSeq" id="WP_005330927.1">
    <property type="nucleotide sequence ID" value="NZ_AP031430.1"/>
</dbReference>
<keyword evidence="21" id="KW-1185">Reference proteome</keyword>
<evidence type="ECO:0000313" key="2">
    <source>
        <dbReference type="EMBL" id="RGI84565.1"/>
    </source>
</evidence>
<evidence type="ECO:0000313" key="31">
    <source>
        <dbReference type="Proteomes" id="UP000284962"/>
    </source>
</evidence>
<gene>
    <name evidence="18" type="ORF">DFSSTS7063_00754</name>
    <name evidence="15" type="ORF">DW054_15020</name>
    <name evidence="14" type="ORF">DW860_16050</name>
    <name evidence="13" type="ORF">DW885_08965</name>
    <name evidence="12" type="ORF">DW924_11720</name>
    <name evidence="11" type="ORF">DW957_07745</name>
    <name evidence="10" type="ORF">DWV67_05620</name>
    <name evidence="9" type="ORF">DWX53_13770</name>
    <name evidence="8" type="ORF">DWX78_03005</name>
    <name evidence="7" type="ORF">DWY33_09005</name>
    <name evidence="17" type="ORF">DWZ24_15375</name>
    <name evidence="16" type="ORF">DWZ98_13140</name>
    <name evidence="6" type="ORF">DXB12_13185</name>
    <name evidence="5" type="ORF">DXB36_10040</name>
    <name evidence="4" type="ORF">DXC93_12995</name>
    <name evidence="3" type="ORF">DXD10_15625</name>
    <name evidence="2" type="ORF">DXD84_06350</name>
    <name evidence="1" type="ORF">HF855_12115</name>
</gene>
<evidence type="ECO:0000313" key="12">
    <source>
        <dbReference type="EMBL" id="RHA67777.1"/>
    </source>
</evidence>
<dbReference type="Proteomes" id="UP000283652">
    <property type="component" value="Unassembled WGS sequence"/>
</dbReference>
<dbReference type="Proteomes" id="UP000284962">
    <property type="component" value="Unassembled WGS sequence"/>
</dbReference>
<evidence type="ECO:0000313" key="22">
    <source>
        <dbReference type="Proteomes" id="UP000261208"/>
    </source>
</evidence>
<evidence type="ECO:0000313" key="3">
    <source>
        <dbReference type="EMBL" id="RGK43675.1"/>
    </source>
</evidence>